<keyword evidence="7 10" id="KW-0578">Host cell lysis by virus</keyword>
<dbReference type="GO" id="GO:0003796">
    <property type="term" value="F:lysozyme activity"/>
    <property type="evidence" value="ECO:0007669"/>
    <property type="project" value="UniProtKB-UniRule"/>
</dbReference>
<keyword evidence="5 10" id="KW-0378">Hydrolase</keyword>
<proteinExistence type="inferred from homology"/>
<comment type="subcellular location">
    <subcellularLocation>
        <location evidence="10">Host cytoplasm</location>
    </subcellularLocation>
    <text evidence="10">The endolysin is cytoplasmic, but can reach the periplasmic space with the help of the holins which disrupt the host cell membrane.</text>
</comment>
<keyword evidence="6 10" id="KW-0204">Cytolysis</keyword>
<dbReference type="CDD" id="cd00737">
    <property type="entry name" value="lyz_endolysin_autolysin"/>
    <property type="match status" value="1"/>
</dbReference>
<dbReference type="GO" id="GO:0030430">
    <property type="term" value="C:host cell cytoplasm"/>
    <property type="evidence" value="ECO:0007669"/>
    <property type="project" value="UniProtKB-SubCell"/>
</dbReference>
<dbReference type="InterPro" id="IPR023346">
    <property type="entry name" value="Lysozyme-like_dom_sf"/>
</dbReference>
<comment type="function">
    <text evidence="10">Endolysin with lysozyme activity that degrades host peptidoglycans and participates with the holin and spanin proteins in the sequential events which lead to the programmed host cell lysis releasing the mature viral particles. Once the holin has permeabilized the host cell membrane, the endolysin can reach the periplasm and break down the peptidoglycan layer.</text>
</comment>
<dbReference type="GO" id="GO:0042742">
    <property type="term" value="P:defense response to bacterium"/>
    <property type="evidence" value="ECO:0007669"/>
    <property type="project" value="UniProtKB-KW"/>
</dbReference>
<dbReference type="Pfam" id="PF00959">
    <property type="entry name" value="Phage_lysozyme"/>
    <property type="match status" value="1"/>
</dbReference>
<keyword evidence="4 10" id="KW-0081">Bacteriolytic enzyme</keyword>
<gene>
    <name evidence="12" type="ORF">UFOVP1326_8</name>
    <name evidence="13" type="ORF">UFOVP1436_31</name>
</gene>
<dbReference type="EMBL" id="LR797388">
    <property type="protein sequence ID" value="CAB4212745.1"/>
    <property type="molecule type" value="Genomic_DNA"/>
</dbReference>
<evidence type="ECO:0000256" key="3">
    <source>
        <dbReference type="ARBA" id="ARBA00022612"/>
    </source>
</evidence>
<dbReference type="PANTHER" id="PTHR38107">
    <property type="match status" value="1"/>
</dbReference>
<evidence type="ECO:0000256" key="1">
    <source>
        <dbReference type="ARBA" id="ARBA00000632"/>
    </source>
</evidence>
<organism evidence="13">
    <name type="scientific">uncultured Caudovirales phage</name>
    <dbReference type="NCBI Taxonomy" id="2100421"/>
    <lineage>
        <taxon>Viruses</taxon>
        <taxon>Duplodnaviria</taxon>
        <taxon>Heunggongvirae</taxon>
        <taxon>Uroviricota</taxon>
        <taxon>Caudoviricetes</taxon>
        <taxon>Peduoviridae</taxon>
        <taxon>Maltschvirus</taxon>
        <taxon>Maltschvirus maltsch</taxon>
    </lineage>
</organism>
<dbReference type="Gene3D" id="1.10.530.40">
    <property type="match status" value="1"/>
</dbReference>
<dbReference type="EC" id="3.2.1.17" evidence="10"/>
<keyword evidence="8 10" id="KW-1035">Host cytoplasm</keyword>
<name>A0A6J5SGB2_9CAUD</name>
<evidence type="ECO:0000256" key="9">
    <source>
        <dbReference type="ARBA" id="ARBA00023295"/>
    </source>
</evidence>
<dbReference type="SUPFAM" id="SSF53955">
    <property type="entry name" value="Lysozyme-like"/>
    <property type="match status" value="1"/>
</dbReference>
<feature type="active site" description="Proton donor/acceptor" evidence="10">
    <location>
        <position position="24"/>
    </location>
</feature>
<dbReference type="HAMAP" id="MF_04110">
    <property type="entry name" value="ENDOLYSIN_T4"/>
    <property type="match status" value="1"/>
</dbReference>
<evidence type="ECO:0000313" key="13">
    <source>
        <dbReference type="EMBL" id="CAB4212745.1"/>
    </source>
</evidence>
<accession>A0A6J5SGB2</accession>
<dbReference type="InterPro" id="IPR002196">
    <property type="entry name" value="Glyco_hydro_24"/>
</dbReference>
<evidence type="ECO:0000256" key="7">
    <source>
        <dbReference type="ARBA" id="ARBA00023142"/>
    </source>
</evidence>
<dbReference type="GO" id="GO:0044659">
    <property type="term" value="P:viral release from host cell by cytolysis"/>
    <property type="evidence" value="ECO:0007669"/>
    <property type="project" value="UniProtKB-UniRule"/>
</dbReference>
<evidence type="ECO:0000256" key="4">
    <source>
        <dbReference type="ARBA" id="ARBA00022638"/>
    </source>
</evidence>
<evidence type="ECO:0000256" key="6">
    <source>
        <dbReference type="ARBA" id="ARBA00022852"/>
    </source>
</evidence>
<evidence type="ECO:0000256" key="2">
    <source>
        <dbReference type="ARBA" id="ARBA00022529"/>
    </source>
</evidence>
<dbReference type="EMBL" id="LR797276">
    <property type="protein sequence ID" value="CAB4198950.1"/>
    <property type="molecule type" value="Genomic_DNA"/>
</dbReference>
<keyword evidence="2 10" id="KW-0929">Antimicrobial</keyword>
<comment type="catalytic activity">
    <reaction evidence="1 10 11">
        <text>Hydrolysis of (1-&gt;4)-beta-linkages between N-acetylmuramic acid and N-acetyl-D-glucosamine residues in a peptidoglycan and between N-acetyl-D-glucosamine residues in chitodextrins.</text>
        <dbReference type="EC" id="3.2.1.17"/>
    </reaction>
</comment>
<evidence type="ECO:0000256" key="10">
    <source>
        <dbReference type="HAMAP-Rule" id="MF_04110"/>
    </source>
</evidence>
<dbReference type="GO" id="GO:0009253">
    <property type="term" value="P:peptidoglycan catabolic process"/>
    <property type="evidence" value="ECO:0007669"/>
    <property type="project" value="UniProtKB-UniRule"/>
</dbReference>
<feature type="active site" description="Proton donor/acceptor" evidence="10">
    <location>
        <position position="15"/>
    </location>
</feature>
<keyword evidence="9 10" id="KW-0326">Glycosidase</keyword>
<dbReference type="InterPro" id="IPR033907">
    <property type="entry name" value="Endolysin_autolysin"/>
</dbReference>
<evidence type="ECO:0000256" key="8">
    <source>
        <dbReference type="ARBA" id="ARBA00023200"/>
    </source>
</evidence>
<dbReference type="GO" id="GO:0016998">
    <property type="term" value="P:cell wall macromolecule catabolic process"/>
    <property type="evidence" value="ECO:0007669"/>
    <property type="project" value="InterPro"/>
</dbReference>
<sequence>MNLPEASKPLARRFEGLRLKSYLCPAGVWTVGYGATGPDIGPGKVVTPEWAEDRLERDLMAFIPQVLKACPVLLTEPPDRLASILDFTFNLGGARLRASTLRTRVNARDWAGADHELRKWVRGGGRVLPGLVLRRAADAALL</sequence>
<dbReference type="PANTHER" id="PTHR38107:SF3">
    <property type="entry name" value="LYSOZYME RRRD-RELATED"/>
    <property type="match status" value="1"/>
</dbReference>
<protein>
    <recommendedName>
        <fullName evidence="10">Endolysin</fullName>
        <ecNumber evidence="10">3.2.1.17</ecNumber>
    </recommendedName>
    <alternativeName>
        <fullName evidence="10">Lysis protein</fullName>
    </alternativeName>
    <alternativeName>
        <fullName evidence="10">Lysozyme</fullName>
    </alternativeName>
    <alternativeName>
        <fullName evidence="10">Muramidase</fullName>
    </alternativeName>
</protein>
<dbReference type="InterPro" id="IPR051018">
    <property type="entry name" value="Bacteriophage_GH24"/>
</dbReference>
<dbReference type="InterPro" id="IPR034690">
    <property type="entry name" value="Endolysin_T4_type"/>
</dbReference>
<comment type="similarity">
    <text evidence="10 11">Belongs to the glycosyl hydrolase 24 family.</text>
</comment>
<reference evidence="13" key="1">
    <citation type="submission" date="2020-05" db="EMBL/GenBank/DDBJ databases">
        <authorList>
            <person name="Chiriac C."/>
            <person name="Salcher M."/>
            <person name="Ghai R."/>
            <person name="Kavagutti S V."/>
        </authorList>
    </citation>
    <scope>NUCLEOTIDE SEQUENCE</scope>
</reference>
<evidence type="ECO:0000256" key="11">
    <source>
        <dbReference type="RuleBase" id="RU003788"/>
    </source>
</evidence>
<dbReference type="InterPro" id="IPR023347">
    <property type="entry name" value="Lysozyme_dom_sf"/>
</dbReference>
<evidence type="ECO:0000313" key="12">
    <source>
        <dbReference type="EMBL" id="CAB4198950.1"/>
    </source>
</evidence>
<evidence type="ECO:0000256" key="5">
    <source>
        <dbReference type="ARBA" id="ARBA00022801"/>
    </source>
</evidence>
<keyword evidence="3 10" id="KW-1188">Viral release from host cell</keyword>